<accession>A0A857DEL8</accession>
<evidence type="ECO:0000256" key="1">
    <source>
        <dbReference type="SAM" id="SignalP"/>
    </source>
</evidence>
<keyword evidence="1" id="KW-0732">Signal</keyword>
<name>A0A857DEL8_9FIRM</name>
<organism evidence="2 3">
    <name type="scientific">Dehalobacter restrictus</name>
    <dbReference type="NCBI Taxonomy" id="55583"/>
    <lineage>
        <taxon>Bacteria</taxon>
        <taxon>Bacillati</taxon>
        <taxon>Bacillota</taxon>
        <taxon>Clostridia</taxon>
        <taxon>Eubacteriales</taxon>
        <taxon>Desulfitobacteriaceae</taxon>
        <taxon>Dehalobacter</taxon>
    </lineage>
</organism>
<sequence length="258" mass="28613">MARTFSRLKKLLFAFLSLSILHTSITQDLVLDNNQPDGPKAKEGKYSKALGLKFSLQPEKAFAWVEWSWPNSGWSNYGNYGAYTDVYNNTYGNYVNWNANYSNAGAWENHTQWENHTETWSQYSNWTAYSNYSNYSNYGNYGDWGAYSNYSNYSDWNNWTPPPSVVASVQAVAFPNTTIQIIATTTGSITSVSATNSLNSTVIAFTNTGGNTWVGSFAIPTGTTVQPITFYVTAGNSSGSSNAVAITNVKHFQNVITR</sequence>
<evidence type="ECO:0000313" key="3">
    <source>
        <dbReference type="Proteomes" id="UP000430508"/>
    </source>
</evidence>
<dbReference type="EMBL" id="CP046996">
    <property type="protein sequence ID" value="QGZ99252.1"/>
    <property type="molecule type" value="Genomic_DNA"/>
</dbReference>
<proteinExistence type="predicted"/>
<dbReference type="AlphaFoldDB" id="A0A857DEL8"/>
<reference evidence="2 3" key="1">
    <citation type="submission" date="2019-12" db="EMBL/GenBank/DDBJ databases">
        <title>Sequence classification of anaerobic respiratory reductive dehalogenases: First we see many, then we see few.</title>
        <authorList>
            <person name="Molenda O."/>
            <person name="Puentes Jacome L.A."/>
            <person name="Cao X."/>
            <person name="Nesbo C.L."/>
            <person name="Tang S."/>
            <person name="Morson N."/>
            <person name="Patron J."/>
            <person name="Lomheim L."/>
            <person name="Wishart D.S."/>
            <person name="Edwards E.A."/>
        </authorList>
    </citation>
    <scope>NUCLEOTIDE SEQUENCE [LARGE SCALE GENOMIC DNA]</scope>
    <source>
        <strain evidence="2 3">12DCA</strain>
    </source>
</reference>
<gene>
    <name evidence="2" type="ORF">GQ588_00495</name>
</gene>
<evidence type="ECO:0000313" key="2">
    <source>
        <dbReference type="EMBL" id="QGZ99252.1"/>
    </source>
</evidence>
<dbReference type="RefSeq" id="WP_021315523.1">
    <property type="nucleotide sequence ID" value="NZ_CP046996.1"/>
</dbReference>
<feature type="signal peptide" evidence="1">
    <location>
        <begin position="1"/>
        <end position="26"/>
    </location>
</feature>
<protein>
    <submittedName>
        <fullName evidence="2">Uncharacterized protein</fullName>
    </submittedName>
</protein>
<dbReference type="Proteomes" id="UP000430508">
    <property type="component" value="Chromosome"/>
</dbReference>
<feature type="chain" id="PRO_5032950882" evidence="1">
    <location>
        <begin position="27"/>
        <end position="258"/>
    </location>
</feature>